<reference evidence="2 3" key="1">
    <citation type="journal article" date="2018" name="Science">
        <title>The opium poppy genome and morphinan production.</title>
        <authorList>
            <person name="Guo L."/>
            <person name="Winzer T."/>
            <person name="Yang X."/>
            <person name="Li Y."/>
            <person name="Ning Z."/>
            <person name="He Z."/>
            <person name="Teodor R."/>
            <person name="Lu Y."/>
            <person name="Bowser T.A."/>
            <person name="Graham I.A."/>
            <person name="Ye K."/>
        </authorList>
    </citation>
    <scope>NUCLEOTIDE SEQUENCE [LARGE SCALE GENOMIC DNA]</scope>
    <source>
        <strain evidence="3">cv. HN1</strain>
        <tissue evidence="2">Leaves</tissue>
    </source>
</reference>
<evidence type="ECO:0000313" key="2">
    <source>
        <dbReference type="EMBL" id="RZC76044.1"/>
    </source>
</evidence>
<name>A0A4Y7KRT1_PAPSO</name>
<sequence>MVCMGTLEHTLAWRSETHSHNNLSSQISDKKTSMR</sequence>
<gene>
    <name evidence="2" type="ORF">C5167_000107</name>
</gene>
<dbReference type="EMBL" id="CM010723">
    <property type="protein sequence ID" value="RZC76044.1"/>
    <property type="molecule type" value="Genomic_DNA"/>
</dbReference>
<evidence type="ECO:0000313" key="3">
    <source>
        <dbReference type="Proteomes" id="UP000316621"/>
    </source>
</evidence>
<protein>
    <submittedName>
        <fullName evidence="2">Uncharacterized protein</fullName>
    </submittedName>
</protein>
<accession>A0A4Y7KRT1</accession>
<dbReference type="Proteomes" id="UP000316621">
    <property type="component" value="Chromosome 9"/>
</dbReference>
<evidence type="ECO:0000256" key="1">
    <source>
        <dbReference type="SAM" id="MobiDB-lite"/>
    </source>
</evidence>
<organism evidence="2 3">
    <name type="scientific">Papaver somniferum</name>
    <name type="common">Opium poppy</name>
    <dbReference type="NCBI Taxonomy" id="3469"/>
    <lineage>
        <taxon>Eukaryota</taxon>
        <taxon>Viridiplantae</taxon>
        <taxon>Streptophyta</taxon>
        <taxon>Embryophyta</taxon>
        <taxon>Tracheophyta</taxon>
        <taxon>Spermatophyta</taxon>
        <taxon>Magnoliopsida</taxon>
        <taxon>Ranunculales</taxon>
        <taxon>Papaveraceae</taxon>
        <taxon>Papaveroideae</taxon>
        <taxon>Papaver</taxon>
    </lineage>
</organism>
<keyword evidence="3" id="KW-1185">Reference proteome</keyword>
<dbReference type="Gramene" id="RZC76044">
    <property type="protein sequence ID" value="RZC76044"/>
    <property type="gene ID" value="C5167_000107"/>
</dbReference>
<proteinExistence type="predicted"/>
<feature type="region of interest" description="Disordered" evidence="1">
    <location>
        <begin position="15"/>
        <end position="35"/>
    </location>
</feature>
<dbReference type="AlphaFoldDB" id="A0A4Y7KRT1"/>